<feature type="region of interest" description="Disordered" evidence="5">
    <location>
        <begin position="749"/>
        <end position="788"/>
    </location>
</feature>
<feature type="compositionally biased region" description="Pro residues" evidence="5">
    <location>
        <begin position="765"/>
        <end position="782"/>
    </location>
</feature>
<evidence type="ECO:0000256" key="2">
    <source>
        <dbReference type="ARBA" id="ARBA00022771"/>
    </source>
</evidence>
<dbReference type="InParanoid" id="A0A251V1Y9"/>
<dbReference type="PANTHER" id="PTHR10782:SF82">
    <property type="entry name" value="ZINC FINGER, MIZ-TYPE, ZINC FINGER, RING_FYVE_PHD-TYPE, E3 SUMO PROTEIN LIGASE-RELATED"/>
    <property type="match status" value="1"/>
</dbReference>
<organism evidence="7 8">
    <name type="scientific">Helianthus annuus</name>
    <name type="common">Common sunflower</name>
    <dbReference type="NCBI Taxonomy" id="4232"/>
    <lineage>
        <taxon>Eukaryota</taxon>
        <taxon>Viridiplantae</taxon>
        <taxon>Streptophyta</taxon>
        <taxon>Embryophyta</taxon>
        <taxon>Tracheophyta</taxon>
        <taxon>Spermatophyta</taxon>
        <taxon>Magnoliopsida</taxon>
        <taxon>eudicotyledons</taxon>
        <taxon>Gunneridae</taxon>
        <taxon>Pentapetalae</taxon>
        <taxon>asterids</taxon>
        <taxon>campanulids</taxon>
        <taxon>Asterales</taxon>
        <taxon>Asteraceae</taxon>
        <taxon>Asteroideae</taxon>
        <taxon>Heliantheae alliance</taxon>
        <taxon>Heliantheae</taxon>
        <taxon>Helianthus</taxon>
    </lineage>
</organism>
<evidence type="ECO:0000256" key="5">
    <source>
        <dbReference type="SAM" id="MobiDB-lite"/>
    </source>
</evidence>
<feature type="region of interest" description="Disordered" evidence="5">
    <location>
        <begin position="674"/>
        <end position="712"/>
    </location>
</feature>
<keyword evidence="1" id="KW-0479">Metal-binding</keyword>
<dbReference type="Gene3D" id="3.30.40.10">
    <property type="entry name" value="Zinc/RING finger domain, C3HC4 (zinc finger)"/>
    <property type="match status" value="1"/>
</dbReference>
<feature type="compositionally biased region" description="Polar residues" evidence="5">
    <location>
        <begin position="697"/>
        <end position="712"/>
    </location>
</feature>
<evidence type="ECO:0000256" key="1">
    <source>
        <dbReference type="ARBA" id="ARBA00022723"/>
    </source>
</evidence>
<feature type="domain" description="SP-RING-type" evidence="6">
    <location>
        <begin position="325"/>
        <end position="406"/>
    </location>
</feature>
<dbReference type="GO" id="GO:0000785">
    <property type="term" value="C:chromatin"/>
    <property type="evidence" value="ECO:0000318"/>
    <property type="project" value="GO_Central"/>
</dbReference>
<evidence type="ECO:0000259" key="6">
    <source>
        <dbReference type="PROSITE" id="PS51044"/>
    </source>
</evidence>
<gene>
    <name evidence="7" type="ORF">HannXRQ_Chr04g0120811</name>
</gene>
<name>A0A251V1Y9_HELAN</name>
<dbReference type="STRING" id="4232.A0A251V1Y9"/>
<dbReference type="InterPro" id="IPR013083">
    <property type="entry name" value="Znf_RING/FYVE/PHD"/>
</dbReference>
<evidence type="ECO:0000256" key="3">
    <source>
        <dbReference type="ARBA" id="ARBA00022833"/>
    </source>
</evidence>
<dbReference type="GO" id="GO:0016925">
    <property type="term" value="P:protein sumoylation"/>
    <property type="evidence" value="ECO:0000318"/>
    <property type="project" value="GO_Central"/>
</dbReference>
<protein>
    <submittedName>
        <fullName evidence="7">Putative zinc finger, MIZ-type, Zinc finger, RING/FYVE/PHD-type, E3 SUMO protein ligase</fullName>
    </submittedName>
</protein>
<feature type="compositionally biased region" description="Low complexity" evidence="5">
    <location>
        <begin position="559"/>
        <end position="570"/>
    </location>
</feature>
<keyword evidence="3" id="KW-0862">Zinc</keyword>
<proteinExistence type="predicted"/>
<dbReference type="GO" id="GO:0061665">
    <property type="term" value="F:SUMO ligase activity"/>
    <property type="evidence" value="ECO:0000318"/>
    <property type="project" value="GO_Central"/>
</dbReference>
<dbReference type="Proteomes" id="UP000215914">
    <property type="component" value="Chromosome 4"/>
</dbReference>
<feature type="region of interest" description="Disordered" evidence="5">
    <location>
        <begin position="549"/>
        <end position="577"/>
    </location>
</feature>
<dbReference type="GO" id="GO:0016874">
    <property type="term" value="F:ligase activity"/>
    <property type="evidence" value="ECO:0007669"/>
    <property type="project" value="UniProtKB-KW"/>
</dbReference>
<sequence length="788" mass="85165">MYVLLSVFVHIFRELIGNCVREKPAQIHMAAAAAAVVASHKRRIPSTKETVLKRMELETNIDQASLDIHTGEINNSPVYSKTCMKLASSIDDVIALNASPSSLHLPRLVFIVQEVYKRKTELQKPSLMMLMLPIKAACQVGWFSDADKHSLLMIAKEVSYGFSSTDKMNIEPSNAHSCVSNIVSRFYPTMKVEHILTSFDVEAGYGTCVADFHISVGATPRHCRSVWLLVAQLDNMETAACITSPQNVDFLMNGYEVPNRTKSNMGKGPQLPSDVTKMIKYGVNLLQVFGDFDGRYIIALAFMNSVSSSDSSLLQDYLLPMSVDSDCAIIDMSSRISLYCPISKQRIKTPVKGHLCKHPQCFDYNHFVEVNSAMPTWKCPLCNNPVCNQDLRIDQDFLKILNEVAEDVHDVVISEDGSWMVAETQSDTSSHATFTAPVVSLGQSQVNACANKQAQSTTVFTPTAGSLGQTQVNTSAINQGQSISMFTPPAVSLGQTQVNISTTTHVKSMTMLTSPAGSSDQIRVNVSTLNQGQSTTFTPAATVIKPEVSPGETQVRGCTTTQAKSTTMSTPSAESPDQIRVNVSTSNQGQSTTFTPPAIVIKPEVSPGGTQVNVYTTTQVKTTTMLTPPEGSPTDQTRVNVCTSNQGQSTTFTPPAIVLKPEVSSAQTQVNAYTTAQTPSTPMFTPPASNELRKGSKQGSNTTPGGSQPPLNISQVSATQLLEASGGAMPSGRMRGSLRGEQLQAARLQYLAPPRQPARANEPWSRPPVPSLPLPFIVPNPPTNSDHA</sequence>
<evidence type="ECO:0000313" key="8">
    <source>
        <dbReference type="Proteomes" id="UP000215914"/>
    </source>
</evidence>
<feature type="compositionally biased region" description="Polar residues" evidence="5">
    <location>
        <begin position="674"/>
        <end position="683"/>
    </location>
</feature>
<keyword evidence="7" id="KW-0436">Ligase</keyword>
<dbReference type="PROSITE" id="PS51044">
    <property type="entry name" value="ZF_SP_RING"/>
    <property type="match status" value="1"/>
</dbReference>
<keyword evidence="2 4" id="KW-0863">Zinc-finger</keyword>
<dbReference type="InterPro" id="IPR004181">
    <property type="entry name" value="Znf_MIZ"/>
</dbReference>
<keyword evidence="8" id="KW-1185">Reference proteome</keyword>
<reference evidence="8" key="1">
    <citation type="journal article" date="2017" name="Nature">
        <title>The sunflower genome provides insights into oil metabolism, flowering and Asterid evolution.</title>
        <authorList>
            <person name="Badouin H."/>
            <person name="Gouzy J."/>
            <person name="Grassa C.J."/>
            <person name="Murat F."/>
            <person name="Staton S.E."/>
            <person name="Cottret L."/>
            <person name="Lelandais-Briere C."/>
            <person name="Owens G.L."/>
            <person name="Carrere S."/>
            <person name="Mayjonade B."/>
            <person name="Legrand L."/>
            <person name="Gill N."/>
            <person name="Kane N.C."/>
            <person name="Bowers J.E."/>
            <person name="Hubner S."/>
            <person name="Bellec A."/>
            <person name="Berard A."/>
            <person name="Berges H."/>
            <person name="Blanchet N."/>
            <person name="Boniface M.C."/>
            <person name="Brunel D."/>
            <person name="Catrice O."/>
            <person name="Chaidir N."/>
            <person name="Claudel C."/>
            <person name="Donnadieu C."/>
            <person name="Faraut T."/>
            <person name="Fievet G."/>
            <person name="Helmstetter N."/>
            <person name="King M."/>
            <person name="Knapp S.J."/>
            <person name="Lai Z."/>
            <person name="Le Paslier M.C."/>
            <person name="Lippi Y."/>
            <person name="Lorenzon L."/>
            <person name="Mandel J.R."/>
            <person name="Marage G."/>
            <person name="Marchand G."/>
            <person name="Marquand E."/>
            <person name="Bret-Mestries E."/>
            <person name="Morien E."/>
            <person name="Nambeesan S."/>
            <person name="Nguyen T."/>
            <person name="Pegot-Espagnet P."/>
            <person name="Pouilly N."/>
            <person name="Raftis F."/>
            <person name="Sallet E."/>
            <person name="Schiex T."/>
            <person name="Thomas J."/>
            <person name="Vandecasteele C."/>
            <person name="Vares D."/>
            <person name="Vear F."/>
            <person name="Vautrin S."/>
            <person name="Crespi M."/>
            <person name="Mangin B."/>
            <person name="Burke J.M."/>
            <person name="Salse J."/>
            <person name="Munos S."/>
            <person name="Vincourt P."/>
            <person name="Rieseberg L.H."/>
            <person name="Langlade N.B."/>
        </authorList>
    </citation>
    <scope>NUCLEOTIDE SEQUENCE [LARGE SCALE GENOMIC DNA]</scope>
    <source>
        <strain evidence="8">cv. SF193</strain>
    </source>
</reference>
<dbReference type="CDD" id="cd16650">
    <property type="entry name" value="SP-RING_PIAS-like"/>
    <property type="match status" value="1"/>
</dbReference>
<dbReference type="AlphaFoldDB" id="A0A251V1Y9"/>
<evidence type="ECO:0000256" key="4">
    <source>
        <dbReference type="PROSITE-ProRule" id="PRU00452"/>
    </source>
</evidence>
<dbReference type="GO" id="GO:0008270">
    <property type="term" value="F:zinc ion binding"/>
    <property type="evidence" value="ECO:0007669"/>
    <property type="project" value="UniProtKB-KW"/>
</dbReference>
<dbReference type="Pfam" id="PF02891">
    <property type="entry name" value="zf-MIZ"/>
    <property type="match status" value="1"/>
</dbReference>
<dbReference type="PANTHER" id="PTHR10782">
    <property type="entry name" value="ZINC FINGER MIZ DOMAIN-CONTAINING PROTEIN"/>
    <property type="match status" value="1"/>
</dbReference>
<dbReference type="EMBL" id="CM007893">
    <property type="protein sequence ID" value="OTG29309.1"/>
    <property type="molecule type" value="Genomic_DNA"/>
</dbReference>
<accession>A0A251V1Y9</accession>
<evidence type="ECO:0000313" key="7">
    <source>
        <dbReference type="EMBL" id="OTG29309.1"/>
    </source>
</evidence>